<evidence type="ECO:0000313" key="1">
    <source>
        <dbReference type="EMBL" id="UPM53111.1"/>
    </source>
</evidence>
<reference evidence="1 2" key="1">
    <citation type="submission" date="2022-04" db="EMBL/GenBank/DDBJ databases">
        <title>Mechanism of arsenic methylation and mitigation arsenic toxicity by Bacillus sp. LH14 from an Arsenic-Contaminated Paddy Soil.</title>
        <authorList>
            <person name="Wang D."/>
        </authorList>
    </citation>
    <scope>NUCLEOTIDE SEQUENCE [LARGE SCALE GENOMIC DNA]</scope>
    <source>
        <strain evidence="1 2">LH14</strain>
    </source>
</reference>
<accession>A0ABY4JH20</accession>
<protein>
    <submittedName>
        <fullName evidence="1">Uncharacterized protein</fullName>
    </submittedName>
</protein>
<evidence type="ECO:0000313" key="2">
    <source>
        <dbReference type="Proteomes" id="UP000830639"/>
    </source>
</evidence>
<keyword evidence="2" id="KW-1185">Reference proteome</keyword>
<gene>
    <name evidence="1" type="ORF">MY490_14970</name>
</gene>
<name>A0ABY4JH20_9BACI</name>
<proteinExistence type="predicted"/>
<dbReference type="EMBL" id="CP096034">
    <property type="protein sequence ID" value="UPM53111.1"/>
    <property type="molecule type" value="Genomic_DNA"/>
</dbReference>
<dbReference type="Proteomes" id="UP000830639">
    <property type="component" value="Chromosome"/>
</dbReference>
<sequence length="110" mass="12458">MLIKEETIQKKDFLDDKQAVLYYSSTADQDKDNRGISIVIFVDDDGVARGYKMKGLELGSVGLGEAGLLLEDKETPRLIGHKYKEVKMKYQHTGDLTGYLKSSNLYFTIF</sequence>
<organism evidence="1 2">
    <name type="scientific">Gottfriedia acidiceleris</name>
    <dbReference type="NCBI Taxonomy" id="371036"/>
    <lineage>
        <taxon>Bacteria</taxon>
        <taxon>Bacillati</taxon>
        <taxon>Bacillota</taxon>
        <taxon>Bacilli</taxon>
        <taxon>Bacillales</taxon>
        <taxon>Bacillaceae</taxon>
        <taxon>Gottfriedia</taxon>
    </lineage>
</organism>
<dbReference type="RefSeq" id="WP_248266427.1">
    <property type="nucleotide sequence ID" value="NZ_CP096034.1"/>
</dbReference>